<organism evidence="1 2">
    <name type="scientific">Pseudomonas fluorescens</name>
    <dbReference type="NCBI Taxonomy" id="294"/>
    <lineage>
        <taxon>Bacteria</taxon>
        <taxon>Pseudomonadati</taxon>
        <taxon>Pseudomonadota</taxon>
        <taxon>Gammaproteobacteria</taxon>
        <taxon>Pseudomonadales</taxon>
        <taxon>Pseudomonadaceae</taxon>
        <taxon>Pseudomonas</taxon>
    </lineage>
</organism>
<proteinExistence type="predicted"/>
<protein>
    <submittedName>
        <fullName evidence="1">Uncharacterized protein</fullName>
    </submittedName>
</protein>
<dbReference type="OrthoDB" id="6861282at2"/>
<dbReference type="AlphaFoldDB" id="A0A5E6QIG5"/>
<reference evidence="1 2" key="1">
    <citation type="submission" date="2019-09" db="EMBL/GenBank/DDBJ databases">
        <authorList>
            <person name="Chandra G."/>
            <person name="Truman W A."/>
        </authorList>
    </citation>
    <scope>NUCLEOTIDE SEQUENCE [LARGE SCALE GENOMIC DNA]</scope>
    <source>
        <strain evidence="1">PS659</strain>
    </source>
</reference>
<dbReference type="Proteomes" id="UP000326729">
    <property type="component" value="Unassembled WGS sequence"/>
</dbReference>
<dbReference type="EMBL" id="CABVGY010000004">
    <property type="protein sequence ID" value="VVM55108.1"/>
    <property type="molecule type" value="Genomic_DNA"/>
</dbReference>
<dbReference type="RefSeq" id="WP_150715139.1">
    <property type="nucleotide sequence ID" value="NZ_CABVGY010000004.1"/>
</dbReference>
<sequence length="179" mass="20209">MKIYSITQNEKYKTLVDADQVESLQEFATRLAYGDAILESEKQAYHVVYNSDDKNKPALSDFFTFFRPILVVSEKAYGALGFLQVFPRINLLGPRAGDVAVFIAELLLDAFGVDHSDYDKGEDGYVVYKTVLKLPENYKVEIFRIPENPQVLYVSQIFKDSVESLGLKGLTFKEVAQGC</sequence>
<accession>A0A5E6QIG5</accession>
<evidence type="ECO:0000313" key="1">
    <source>
        <dbReference type="EMBL" id="VVM55108.1"/>
    </source>
</evidence>
<gene>
    <name evidence="1" type="ORF">PS659_01018</name>
</gene>
<evidence type="ECO:0000313" key="2">
    <source>
        <dbReference type="Proteomes" id="UP000326729"/>
    </source>
</evidence>
<name>A0A5E6QIG5_PSEFL</name>